<dbReference type="Gene3D" id="3.90.79.10">
    <property type="entry name" value="Nucleoside Triphosphate Pyrophosphohydrolase"/>
    <property type="match status" value="1"/>
</dbReference>
<dbReference type="GO" id="GO:0016787">
    <property type="term" value="F:hydrolase activity"/>
    <property type="evidence" value="ECO:0007669"/>
    <property type="project" value="UniProtKB-KW"/>
</dbReference>
<dbReference type="InterPro" id="IPR015797">
    <property type="entry name" value="NUDIX_hydrolase-like_dom_sf"/>
</dbReference>
<dbReference type="PROSITE" id="PS51462">
    <property type="entry name" value="NUDIX"/>
    <property type="match status" value="1"/>
</dbReference>
<evidence type="ECO:0000256" key="2">
    <source>
        <dbReference type="ARBA" id="ARBA00022801"/>
    </source>
</evidence>
<comment type="cofactor">
    <cofactor evidence="1">
        <name>Mg(2+)</name>
        <dbReference type="ChEBI" id="CHEBI:18420"/>
    </cofactor>
</comment>
<keyword evidence="3" id="KW-0460">Magnesium</keyword>
<evidence type="ECO:0000313" key="6">
    <source>
        <dbReference type="EMBL" id="CAB4751309.1"/>
    </source>
</evidence>
<dbReference type="PANTHER" id="PTHR43046:SF12">
    <property type="entry name" value="GDP-MANNOSE MANNOSYL HYDROLASE"/>
    <property type="match status" value="1"/>
</dbReference>
<feature type="region of interest" description="Disordered" evidence="4">
    <location>
        <begin position="165"/>
        <end position="189"/>
    </location>
</feature>
<feature type="compositionally biased region" description="Polar residues" evidence="4">
    <location>
        <begin position="180"/>
        <end position="189"/>
    </location>
</feature>
<evidence type="ECO:0000256" key="4">
    <source>
        <dbReference type="SAM" id="MobiDB-lite"/>
    </source>
</evidence>
<dbReference type="PROSITE" id="PS00893">
    <property type="entry name" value="NUDIX_BOX"/>
    <property type="match status" value="1"/>
</dbReference>
<dbReference type="CDD" id="cd04685">
    <property type="entry name" value="NUDIX_Hydrolase"/>
    <property type="match status" value="1"/>
</dbReference>
<evidence type="ECO:0000256" key="3">
    <source>
        <dbReference type="ARBA" id="ARBA00022842"/>
    </source>
</evidence>
<proteinExistence type="predicted"/>
<dbReference type="AlphaFoldDB" id="A0A6J6TYR7"/>
<dbReference type="PANTHER" id="PTHR43046">
    <property type="entry name" value="GDP-MANNOSE MANNOSYL HYDROLASE"/>
    <property type="match status" value="1"/>
</dbReference>
<evidence type="ECO:0000259" key="5">
    <source>
        <dbReference type="PROSITE" id="PS51462"/>
    </source>
</evidence>
<name>A0A6J6TYR7_9ZZZZ</name>
<evidence type="ECO:0000256" key="1">
    <source>
        <dbReference type="ARBA" id="ARBA00001946"/>
    </source>
</evidence>
<organism evidence="6">
    <name type="scientific">freshwater metagenome</name>
    <dbReference type="NCBI Taxonomy" id="449393"/>
    <lineage>
        <taxon>unclassified sequences</taxon>
        <taxon>metagenomes</taxon>
        <taxon>ecological metagenomes</taxon>
    </lineage>
</organism>
<dbReference type="PRINTS" id="PR00502">
    <property type="entry name" value="NUDIXFAMILY"/>
</dbReference>
<dbReference type="EMBL" id="CAEZYU010000085">
    <property type="protein sequence ID" value="CAB4751309.1"/>
    <property type="molecule type" value="Genomic_DNA"/>
</dbReference>
<keyword evidence="2" id="KW-0378">Hydrolase</keyword>
<feature type="domain" description="Nudix hydrolase" evidence="5">
    <location>
        <begin position="16"/>
        <end position="157"/>
    </location>
</feature>
<protein>
    <submittedName>
        <fullName evidence="6">Unannotated protein</fullName>
    </submittedName>
</protein>
<dbReference type="InterPro" id="IPR020084">
    <property type="entry name" value="NUDIX_hydrolase_CS"/>
</dbReference>
<dbReference type="SUPFAM" id="SSF55811">
    <property type="entry name" value="Nudix"/>
    <property type="match status" value="1"/>
</dbReference>
<gene>
    <name evidence="6" type="ORF">UFOPK2766_01673</name>
</gene>
<sequence length="189" mass="20998">MVDGAVSSGFGEGSGSRRRAARVVVLDPLDRILLINASDPLHRNGPGWWEIPGGGVDHGESTEDAARRELWEEAGIAGAEIGPCVWVQRVQFSFGGWHFDQDEWVHIARCEGISSGPQGLEALEALAFGEQRWWSLNDLVEHQPRTIPYRMTEFLPHIMSGQFTGDPIDITPSPDHVARWQQQASPPRR</sequence>
<dbReference type="InterPro" id="IPR020476">
    <property type="entry name" value="Nudix_hydrolase"/>
</dbReference>
<accession>A0A6J6TYR7</accession>
<reference evidence="6" key="1">
    <citation type="submission" date="2020-05" db="EMBL/GenBank/DDBJ databases">
        <authorList>
            <person name="Chiriac C."/>
            <person name="Salcher M."/>
            <person name="Ghai R."/>
            <person name="Kavagutti S V."/>
        </authorList>
    </citation>
    <scope>NUCLEOTIDE SEQUENCE</scope>
</reference>
<dbReference type="InterPro" id="IPR000086">
    <property type="entry name" value="NUDIX_hydrolase_dom"/>
</dbReference>
<dbReference type="Pfam" id="PF00293">
    <property type="entry name" value="NUDIX"/>
    <property type="match status" value="1"/>
</dbReference>